<organism evidence="2 3">
    <name type="scientific">Pseudoalteromonas phenolica</name>
    <dbReference type="NCBI Taxonomy" id="161398"/>
    <lineage>
        <taxon>Bacteria</taxon>
        <taxon>Pseudomonadati</taxon>
        <taxon>Pseudomonadota</taxon>
        <taxon>Gammaproteobacteria</taxon>
        <taxon>Alteromonadales</taxon>
        <taxon>Pseudoalteromonadaceae</taxon>
        <taxon>Pseudoalteromonas</taxon>
    </lineage>
</organism>
<proteinExistence type="predicted"/>
<name>A0A4Q7IL84_9GAMM</name>
<gene>
    <name evidence="2" type="ORF">C1E23_18355</name>
</gene>
<keyword evidence="1" id="KW-0732">Signal</keyword>
<feature type="chain" id="PRO_5020618970" description="Lipoprotein SmpA/OmlA domain-containing protein" evidence="1">
    <location>
        <begin position="29"/>
        <end position="138"/>
    </location>
</feature>
<protein>
    <recommendedName>
        <fullName evidence="4">Lipoprotein SmpA/OmlA domain-containing protein</fullName>
    </recommendedName>
</protein>
<evidence type="ECO:0000256" key="1">
    <source>
        <dbReference type="SAM" id="SignalP"/>
    </source>
</evidence>
<evidence type="ECO:0000313" key="2">
    <source>
        <dbReference type="EMBL" id="RZQ51687.1"/>
    </source>
</evidence>
<dbReference type="Proteomes" id="UP000291338">
    <property type="component" value="Unassembled WGS sequence"/>
</dbReference>
<sequence length="138" mass="14589">MKKQYGCLATIALTVALSGCATSPSADKEDNANQLTVGVVQKEITTGMPSTDVLMALGSPNIVKTNPEGNEVWVYDRFSKEQVYQTTGGALGYFSGNGGGIISSEQGSSQVSSKTLTVIIKFDAQDNVASIAYHRSKF</sequence>
<evidence type="ECO:0008006" key="4">
    <source>
        <dbReference type="Google" id="ProtNLM"/>
    </source>
</evidence>
<dbReference type="EMBL" id="PPSX01000085">
    <property type="protein sequence ID" value="RZQ51687.1"/>
    <property type="molecule type" value="Genomic_DNA"/>
</dbReference>
<feature type="signal peptide" evidence="1">
    <location>
        <begin position="1"/>
        <end position="28"/>
    </location>
</feature>
<comment type="caution">
    <text evidence="2">The sequence shown here is derived from an EMBL/GenBank/DDBJ whole genome shotgun (WGS) entry which is preliminary data.</text>
</comment>
<dbReference type="RefSeq" id="WP_130256950.1">
    <property type="nucleotide sequence ID" value="NZ_PPSX01000085.1"/>
</dbReference>
<accession>A0A4Q7IL84</accession>
<dbReference type="AlphaFoldDB" id="A0A4Q7IL84"/>
<evidence type="ECO:0000313" key="3">
    <source>
        <dbReference type="Proteomes" id="UP000291338"/>
    </source>
</evidence>
<dbReference type="PROSITE" id="PS51257">
    <property type="entry name" value="PROKAR_LIPOPROTEIN"/>
    <property type="match status" value="1"/>
</dbReference>
<reference evidence="2 3" key="1">
    <citation type="submission" date="2018-01" db="EMBL/GenBank/DDBJ databases">
        <title>Co-occurrence of chitin degradation, pigmentation and bioactivity in marine Pseudoalteromonas.</title>
        <authorList>
            <person name="Paulsen S."/>
            <person name="Gram L."/>
            <person name="Machado H."/>
        </authorList>
    </citation>
    <scope>NUCLEOTIDE SEQUENCE [LARGE SCALE GENOMIC DNA]</scope>
    <source>
        <strain evidence="2 3">S3898</strain>
    </source>
</reference>